<dbReference type="InterPro" id="IPR020850">
    <property type="entry name" value="GED_dom"/>
</dbReference>
<keyword evidence="1" id="KW-0547">Nucleotide-binding</keyword>
<dbReference type="GO" id="GO:0008017">
    <property type="term" value="F:microtubule binding"/>
    <property type="evidence" value="ECO:0007669"/>
    <property type="project" value="TreeGrafter"/>
</dbReference>
<name>A0A8H4JWN2_9HYPO</name>
<dbReference type="GO" id="GO:0003924">
    <property type="term" value="F:GTPase activity"/>
    <property type="evidence" value="ECO:0007669"/>
    <property type="project" value="InterPro"/>
</dbReference>
<dbReference type="PROSITE" id="PS51718">
    <property type="entry name" value="G_DYNAMIN_2"/>
    <property type="match status" value="1"/>
</dbReference>
<evidence type="ECO:0000313" key="7">
    <source>
        <dbReference type="Proteomes" id="UP000605986"/>
    </source>
</evidence>
<dbReference type="GO" id="GO:0005739">
    <property type="term" value="C:mitochondrion"/>
    <property type="evidence" value="ECO:0007669"/>
    <property type="project" value="TreeGrafter"/>
</dbReference>
<dbReference type="FunFam" id="3.40.50.300:FF:001425">
    <property type="entry name" value="Dynamin GTPase, putative"/>
    <property type="match status" value="1"/>
</dbReference>
<dbReference type="PRINTS" id="PR00195">
    <property type="entry name" value="DYNAMIN"/>
</dbReference>
<dbReference type="Pfam" id="PF00350">
    <property type="entry name" value="Dynamin_N"/>
    <property type="match status" value="1"/>
</dbReference>
<dbReference type="GO" id="GO:0006897">
    <property type="term" value="P:endocytosis"/>
    <property type="evidence" value="ECO:0007669"/>
    <property type="project" value="TreeGrafter"/>
</dbReference>
<dbReference type="GO" id="GO:0016020">
    <property type="term" value="C:membrane"/>
    <property type="evidence" value="ECO:0007669"/>
    <property type="project" value="TreeGrafter"/>
</dbReference>
<evidence type="ECO:0000256" key="3">
    <source>
        <dbReference type="SAM" id="MobiDB-lite"/>
    </source>
</evidence>
<dbReference type="InterPro" id="IPR000375">
    <property type="entry name" value="Dynamin_stalk"/>
</dbReference>
<evidence type="ECO:0000256" key="1">
    <source>
        <dbReference type="ARBA" id="ARBA00022741"/>
    </source>
</evidence>
<dbReference type="Gene3D" id="3.40.50.300">
    <property type="entry name" value="P-loop containing nucleotide triphosphate hydrolases"/>
    <property type="match status" value="1"/>
</dbReference>
<feature type="region of interest" description="Disordered" evidence="3">
    <location>
        <begin position="688"/>
        <end position="739"/>
    </location>
</feature>
<dbReference type="CDD" id="cd08771">
    <property type="entry name" value="DLP_1"/>
    <property type="match status" value="1"/>
</dbReference>
<keyword evidence="7" id="KW-1185">Reference proteome</keyword>
<dbReference type="Proteomes" id="UP000605986">
    <property type="component" value="Unassembled WGS sequence"/>
</dbReference>
<dbReference type="InterPro" id="IPR027417">
    <property type="entry name" value="P-loop_NTPase"/>
</dbReference>
<accession>A0A8H4JWN2</accession>
<dbReference type="InterPro" id="IPR045063">
    <property type="entry name" value="Dynamin_N"/>
</dbReference>
<dbReference type="PROSITE" id="PS51388">
    <property type="entry name" value="GED"/>
    <property type="match status" value="1"/>
</dbReference>
<dbReference type="GO" id="GO:0048312">
    <property type="term" value="P:intracellular distribution of mitochondria"/>
    <property type="evidence" value="ECO:0007669"/>
    <property type="project" value="TreeGrafter"/>
</dbReference>
<feature type="domain" description="GED" evidence="4">
    <location>
        <begin position="585"/>
        <end position="676"/>
    </location>
</feature>
<dbReference type="OrthoDB" id="415706at2759"/>
<dbReference type="GO" id="GO:0000266">
    <property type="term" value="P:mitochondrial fission"/>
    <property type="evidence" value="ECO:0007669"/>
    <property type="project" value="TreeGrafter"/>
</dbReference>
<evidence type="ECO:0008006" key="8">
    <source>
        <dbReference type="Google" id="ProtNLM"/>
    </source>
</evidence>
<evidence type="ECO:0000259" key="4">
    <source>
        <dbReference type="PROSITE" id="PS51388"/>
    </source>
</evidence>
<comment type="caution">
    <text evidence="6">The sequence shown here is derived from an EMBL/GenBank/DDBJ whole genome shotgun (WGS) entry which is preliminary data.</text>
</comment>
<dbReference type="EMBL" id="JAADJG010000727">
    <property type="protein sequence ID" value="KAF4438478.1"/>
    <property type="molecule type" value="Genomic_DNA"/>
</dbReference>
<protein>
    <recommendedName>
        <fullName evidence="8">Dynamin-type G domain-containing protein</fullName>
    </recommendedName>
</protein>
<dbReference type="AlphaFoldDB" id="A0A8H4JWN2"/>
<dbReference type="InterPro" id="IPR030381">
    <property type="entry name" value="G_DYNAMIN_dom"/>
</dbReference>
<evidence type="ECO:0000259" key="5">
    <source>
        <dbReference type="PROSITE" id="PS51718"/>
    </source>
</evidence>
<sequence>MESATTNTNIAVGDHRDLLDIIDNLRLQGVSHYVDLPEIIVCGDQSAGKSSVLEAVSGMQFPIKDGLCTRFVTELVLRRGHKVNIKISITPGESRYGEEKERLESWYPKANIDKEGLGAVTEEAEAVMAIPTGRGEFYEDTLRVELTGPDLPHLTMVDLPGLFRGGNKKQSNADIDTVHNMVKRYMARPRSIILAVVSAKYDYVLQEVMLMATKADPQGLRTMGLITKPDTLDVGSPSESYYVRLAQNLEVGLRLGWHVLKNRNFEERDVTSAQRDDIEKEFLSQGLWSSIDSSHCGVAALKVRLSNVLRDQILVQLPSLEQEVEEGIRDCAGRLDRLGPVRGTPQQQRSYLLRVSDDYTNLMRQAVDGTYTNPFFGSRDDRANFNKRLRAVVRMRIDDFGEEMRVNGQSQYVVDSESEDEGAHKIRDAPSVSRSEFIDKVANRLKYNRGRELPGLFNPLIVNELFVEQCTPWRKIAGLLADDILDIVHITTEMIIEQIAAREVSEGVLKYIRKEIEGLKTKMGAQIDTLLKSAQENPITTNPQLIQNVQQTQEDRHKRTSKALITKMFGTARFDGSDKKISINPLELLKLAGEGFEPNMERFIDDVNVLAVEDCLISKLSSLFTSRNVAEMSDEELNLLAGETEESSVERGRLELKQGILEKGLQDLKSLYKRSTVVGLRRHDGLTSEESEGLSAITQGKSAKESSTASSVGAASEVFGDNIPNNEEETSPLHADVKWPDQGGIREYWENHTTRKAVKDVVGEDLRWDG</sequence>
<keyword evidence="2" id="KW-0342">GTP-binding</keyword>
<gene>
    <name evidence="6" type="ORF">F53441_12779</name>
</gene>
<dbReference type="InterPro" id="IPR001401">
    <property type="entry name" value="Dynamin_GTPase"/>
</dbReference>
<evidence type="ECO:0000256" key="2">
    <source>
        <dbReference type="ARBA" id="ARBA00023134"/>
    </source>
</evidence>
<dbReference type="SMART" id="SM00053">
    <property type="entry name" value="DYNc"/>
    <property type="match status" value="1"/>
</dbReference>
<dbReference type="Pfam" id="PF01031">
    <property type="entry name" value="Dynamin_M"/>
    <property type="match status" value="1"/>
</dbReference>
<dbReference type="GO" id="GO:0016559">
    <property type="term" value="P:peroxisome fission"/>
    <property type="evidence" value="ECO:0007669"/>
    <property type="project" value="TreeGrafter"/>
</dbReference>
<dbReference type="GO" id="GO:0005874">
    <property type="term" value="C:microtubule"/>
    <property type="evidence" value="ECO:0007669"/>
    <property type="project" value="TreeGrafter"/>
</dbReference>
<dbReference type="GO" id="GO:0005525">
    <property type="term" value="F:GTP binding"/>
    <property type="evidence" value="ECO:0007669"/>
    <property type="project" value="InterPro"/>
</dbReference>
<proteinExistence type="predicted"/>
<feature type="compositionally biased region" description="Polar residues" evidence="3">
    <location>
        <begin position="696"/>
        <end position="713"/>
    </location>
</feature>
<dbReference type="PANTHER" id="PTHR11566:SF149">
    <property type="entry name" value="GTPASE, PUTATIVE (AFU_ORTHOLOGUE AFUA_6G11890)-RELATED"/>
    <property type="match status" value="1"/>
</dbReference>
<dbReference type="SUPFAM" id="SSF52540">
    <property type="entry name" value="P-loop containing nucleoside triphosphate hydrolases"/>
    <property type="match status" value="1"/>
</dbReference>
<evidence type="ECO:0000313" key="6">
    <source>
        <dbReference type="EMBL" id="KAF4438478.1"/>
    </source>
</evidence>
<feature type="domain" description="Dynamin-type G" evidence="5">
    <location>
        <begin position="33"/>
        <end position="318"/>
    </location>
</feature>
<reference evidence="6" key="1">
    <citation type="submission" date="2020-01" db="EMBL/GenBank/DDBJ databases">
        <title>Identification and distribution of gene clusters putatively required for synthesis of sphingolipid metabolism inhibitors in phylogenetically diverse species of the filamentous fungus Fusarium.</title>
        <authorList>
            <person name="Kim H.-S."/>
            <person name="Busman M."/>
            <person name="Brown D.W."/>
            <person name="Divon H."/>
            <person name="Uhlig S."/>
            <person name="Proctor R.H."/>
        </authorList>
    </citation>
    <scope>NUCLEOTIDE SEQUENCE</scope>
    <source>
        <strain evidence="6">NRRL 53441</strain>
    </source>
</reference>
<organism evidence="6 7">
    <name type="scientific">Fusarium austroafricanum</name>
    <dbReference type="NCBI Taxonomy" id="2364996"/>
    <lineage>
        <taxon>Eukaryota</taxon>
        <taxon>Fungi</taxon>
        <taxon>Dikarya</taxon>
        <taxon>Ascomycota</taxon>
        <taxon>Pezizomycotina</taxon>
        <taxon>Sordariomycetes</taxon>
        <taxon>Hypocreomycetidae</taxon>
        <taxon>Hypocreales</taxon>
        <taxon>Nectriaceae</taxon>
        <taxon>Fusarium</taxon>
        <taxon>Fusarium concolor species complex</taxon>
    </lineage>
</organism>
<dbReference type="InterPro" id="IPR022812">
    <property type="entry name" value="Dynamin"/>
</dbReference>
<dbReference type="PANTHER" id="PTHR11566">
    <property type="entry name" value="DYNAMIN"/>
    <property type="match status" value="1"/>
</dbReference>